<dbReference type="PANTHER" id="PTHR20914:SF9">
    <property type="entry name" value="COILED, ISOFORM A"/>
    <property type="match status" value="1"/>
</dbReference>
<feature type="domain" description="UPAR/Ly6" evidence="4">
    <location>
        <begin position="115"/>
        <end position="194"/>
    </location>
</feature>
<evidence type="ECO:0000256" key="2">
    <source>
        <dbReference type="ARBA" id="ARBA00022525"/>
    </source>
</evidence>
<dbReference type="KEGG" id="ipu:108276000"/>
<evidence type="ECO:0000256" key="1">
    <source>
        <dbReference type="ARBA" id="ARBA00004613"/>
    </source>
</evidence>
<accession>A0A2D0SKA0</accession>
<keyword evidence="5" id="KW-1185">Reference proteome</keyword>
<keyword evidence="6" id="KW-0675">Receptor</keyword>
<organism evidence="5 6">
    <name type="scientific">Ictalurus punctatus</name>
    <name type="common">Channel catfish</name>
    <name type="synonym">Silurus punctatus</name>
    <dbReference type="NCBI Taxonomy" id="7998"/>
    <lineage>
        <taxon>Eukaryota</taxon>
        <taxon>Metazoa</taxon>
        <taxon>Chordata</taxon>
        <taxon>Craniata</taxon>
        <taxon>Vertebrata</taxon>
        <taxon>Euteleostomi</taxon>
        <taxon>Actinopterygii</taxon>
        <taxon>Neopterygii</taxon>
        <taxon>Teleostei</taxon>
        <taxon>Ostariophysi</taxon>
        <taxon>Siluriformes</taxon>
        <taxon>Ictaluridae</taxon>
        <taxon>Ictalurus</taxon>
    </lineage>
</organism>
<feature type="domain" description="UPAR/Ly6" evidence="4">
    <location>
        <begin position="20"/>
        <end position="113"/>
    </location>
</feature>
<evidence type="ECO:0000313" key="6">
    <source>
        <dbReference type="RefSeq" id="XP_017342725.1"/>
    </source>
</evidence>
<reference evidence="5" key="1">
    <citation type="journal article" date="2016" name="Nat. Commun.">
        <title>The channel catfish genome sequence provides insights into the evolution of scale formation in teleosts.</title>
        <authorList>
            <person name="Liu Z."/>
            <person name="Liu S."/>
            <person name="Yao J."/>
            <person name="Bao L."/>
            <person name="Zhang J."/>
            <person name="Li Y."/>
            <person name="Jiang C."/>
            <person name="Sun L."/>
            <person name="Wang R."/>
            <person name="Zhang Y."/>
            <person name="Zhou T."/>
            <person name="Zeng Q."/>
            <person name="Fu Q."/>
            <person name="Gao S."/>
            <person name="Li N."/>
            <person name="Koren S."/>
            <person name="Jiang Y."/>
            <person name="Zimin A."/>
            <person name="Xu P."/>
            <person name="Phillippy A.M."/>
            <person name="Geng X."/>
            <person name="Song L."/>
            <person name="Sun F."/>
            <person name="Li C."/>
            <person name="Wang X."/>
            <person name="Chen A."/>
            <person name="Jin Y."/>
            <person name="Yuan Z."/>
            <person name="Yang Y."/>
            <person name="Tan S."/>
            <person name="Peatman E."/>
            <person name="Lu J."/>
            <person name="Qin Z."/>
            <person name="Dunham R."/>
            <person name="Li Z."/>
            <person name="Sonstegard T."/>
            <person name="Feng J."/>
            <person name="Danzmann R.G."/>
            <person name="Schroeder S."/>
            <person name="Scheffler B."/>
            <person name="Duke M.V."/>
            <person name="Ballard L."/>
            <person name="Kucuktas H."/>
            <person name="Kaltenboeck L."/>
            <person name="Liu H."/>
            <person name="Armbruster J."/>
            <person name="Xie Y."/>
            <person name="Kirby M.L."/>
            <person name="Tian Y."/>
            <person name="Flanagan M.E."/>
            <person name="Mu W."/>
            <person name="Waldbieser G.C."/>
        </authorList>
    </citation>
    <scope>NUCLEOTIDE SEQUENCE [LARGE SCALE GENOMIC DNA]</scope>
    <source>
        <strain evidence="5">SDA103</strain>
    </source>
</reference>
<dbReference type="InterPro" id="IPR050918">
    <property type="entry name" value="CNF-like_PLA2_Inhibitor"/>
</dbReference>
<evidence type="ECO:0000259" key="4">
    <source>
        <dbReference type="SMART" id="SM00134"/>
    </source>
</evidence>
<dbReference type="GO" id="GO:0005576">
    <property type="term" value="C:extracellular region"/>
    <property type="evidence" value="ECO:0007669"/>
    <property type="project" value="UniProtKB-SubCell"/>
</dbReference>
<dbReference type="AlphaFoldDB" id="A0A2D0SKA0"/>
<keyword evidence="3" id="KW-0732">Signal</keyword>
<dbReference type="SUPFAM" id="SSF57302">
    <property type="entry name" value="Snake toxin-like"/>
    <property type="match status" value="2"/>
</dbReference>
<dbReference type="PANTHER" id="PTHR20914">
    <property type="entry name" value="LY6/PLAUR DOMAIN-CONTAINING PROTEIN 8"/>
    <property type="match status" value="1"/>
</dbReference>
<dbReference type="InterPro" id="IPR045860">
    <property type="entry name" value="Snake_toxin-like_sf"/>
</dbReference>
<feature type="chain" id="PRO_5012587472" evidence="3">
    <location>
        <begin position="20"/>
        <end position="209"/>
    </location>
</feature>
<feature type="signal peptide" evidence="3">
    <location>
        <begin position="1"/>
        <end position="19"/>
    </location>
</feature>
<protein>
    <submittedName>
        <fullName evidence="6">Urokinase plasminogen activator surface receptor isoform X1</fullName>
    </submittedName>
</protein>
<reference evidence="6" key="2">
    <citation type="submission" date="2025-08" db="UniProtKB">
        <authorList>
            <consortium name="RefSeq"/>
        </authorList>
    </citation>
    <scope>IDENTIFICATION</scope>
    <source>
        <tissue evidence="6">Blood</tissue>
    </source>
</reference>
<dbReference type="Gene3D" id="2.10.60.10">
    <property type="entry name" value="CD59"/>
    <property type="match status" value="2"/>
</dbReference>
<comment type="subcellular location">
    <subcellularLocation>
        <location evidence="1">Secreted</location>
    </subcellularLocation>
</comment>
<name>A0A2D0SKA0_ICTPU</name>
<dbReference type="InterPro" id="IPR016054">
    <property type="entry name" value="LY6_UPA_recep-like"/>
</dbReference>
<dbReference type="RefSeq" id="XP_017342725.1">
    <property type="nucleotide sequence ID" value="XM_017487236.3"/>
</dbReference>
<proteinExistence type="predicted"/>
<keyword evidence="2" id="KW-0964">Secreted</keyword>
<dbReference type="Pfam" id="PF00021">
    <property type="entry name" value="UPAR_LY6"/>
    <property type="match status" value="2"/>
</dbReference>
<evidence type="ECO:0000313" key="5">
    <source>
        <dbReference type="Proteomes" id="UP000221080"/>
    </source>
</evidence>
<dbReference type="SMART" id="SM00134">
    <property type="entry name" value="LU"/>
    <property type="match status" value="2"/>
</dbReference>
<dbReference type="Proteomes" id="UP000221080">
    <property type="component" value="Chromosome 15"/>
</dbReference>
<gene>
    <name evidence="6" type="primary">LOC108276000</name>
</gene>
<dbReference type="GeneID" id="108276000"/>
<evidence type="ECO:0000256" key="3">
    <source>
        <dbReference type="SAM" id="SignalP"/>
    </source>
</evidence>
<dbReference type="OrthoDB" id="5945173at2759"/>
<sequence>MKLSIMLLLIFMLSSEVLSLMCQKCIPSGITPCTRTQITCPDKCLSATVSVSSSSIGGTDMNVNLQTCGTSSLCVNESMNVGIMNIATNVQCCITDLCNNRTPAAPAQQFPNGKSCFTCVANRCSGTVNCVGNQDFCISASVQQGNNALYMKGCATKSACDASAGVSSQQGVAPVNVQCCAGNLCNSAEIFTLSFFLMIVPLICSILFH</sequence>